<evidence type="ECO:0000313" key="1">
    <source>
        <dbReference type="EMBL" id="UQT61220.1"/>
    </source>
</evidence>
<dbReference type="Proteomes" id="UP000829992">
    <property type="component" value="Chromosome"/>
</dbReference>
<accession>A0ABY4Q684</accession>
<evidence type="ECO:0000313" key="2">
    <source>
        <dbReference type="Proteomes" id="UP000829992"/>
    </source>
</evidence>
<dbReference type="EMBL" id="CP097289">
    <property type="protein sequence ID" value="UQT61220.1"/>
    <property type="molecule type" value="Genomic_DNA"/>
</dbReference>
<organism evidence="1 2">
    <name type="scientific">Streptomyces durmitorensis</name>
    <dbReference type="NCBI Taxonomy" id="319947"/>
    <lineage>
        <taxon>Bacteria</taxon>
        <taxon>Bacillati</taxon>
        <taxon>Actinomycetota</taxon>
        <taxon>Actinomycetes</taxon>
        <taxon>Kitasatosporales</taxon>
        <taxon>Streptomycetaceae</taxon>
        <taxon>Streptomyces</taxon>
    </lineage>
</organism>
<gene>
    <name evidence="1" type="ORF">M4V62_42530</name>
</gene>
<sequence length="84" mass="9097">MSSVDSWKYLELTPIRLRVSWSDGYFSATAGYLSEASFGRSMTEAINGAGEMICQLFGAPVQAAKELGFSAELDKSAIIRIRAA</sequence>
<protein>
    <submittedName>
        <fullName evidence="1">Uncharacterized protein</fullName>
    </submittedName>
</protein>
<dbReference type="RefSeq" id="WP_249592552.1">
    <property type="nucleotide sequence ID" value="NZ_BAAAQL010000038.1"/>
</dbReference>
<name>A0ABY4Q684_9ACTN</name>
<keyword evidence="2" id="KW-1185">Reference proteome</keyword>
<proteinExistence type="predicted"/>
<reference evidence="1 2" key="1">
    <citation type="submission" date="2022-05" db="EMBL/GenBank/DDBJ databases">
        <authorList>
            <person name="Zhou X."/>
            <person name="Li K."/>
            <person name="Man Y."/>
        </authorList>
    </citation>
    <scope>NUCLEOTIDE SEQUENCE [LARGE SCALE GENOMIC DNA]</scope>
    <source>
        <strain evidence="1 2">MS405</strain>
    </source>
</reference>